<feature type="domain" description="FTP" evidence="11">
    <location>
        <begin position="82"/>
        <end position="120"/>
    </location>
</feature>
<evidence type="ECO:0000259" key="9">
    <source>
        <dbReference type="Pfam" id="PF01447"/>
    </source>
</evidence>
<dbReference type="SUPFAM" id="SSF49785">
    <property type="entry name" value="Galactose-binding domain-like"/>
    <property type="match status" value="1"/>
</dbReference>
<keyword evidence="6" id="KW-0482">Metalloprotease</keyword>
<feature type="domain" description="Peptidase M4 C-terminal" evidence="10">
    <location>
        <begin position="361"/>
        <end position="519"/>
    </location>
</feature>
<dbReference type="InterPro" id="IPR001570">
    <property type="entry name" value="Peptidase_M4_C_domain"/>
</dbReference>
<feature type="domain" description="Peptidase M4" evidence="9">
    <location>
        <begin position="210"/>
        <end position="347"/>
    </location>
</feature>
<dbReference type="InterPro" id="IPR015919">
    <property type="entry name" value="Cadherin-like_sf"/>
</dbReference>
<evidence type="ECO:0000313" key="12">
    <source>
        <dbReference type="EMBL" id="GAA1978165.1"/>
    </source>
</evidence>
<feature type="signal peptide" evidence="8">
    <location>
        <begin position="1"/>
        <end position="26"/>
    </location>
</feature>
<keyword evidence="3 8" id="KW-0732">Signal</keyword>
<evidence type="ECO:0000259" key="11">
    <source>
        <dbReference type="Pfam" id="PF07504"/>
    </source>
</evidence>
<dbReference type="Pfam" id="PF01447">
    <property type="entry name" value="Peptidase_M4"/>
    <property type="match status" value="1"/>
</dbReference>
<keyword evidence="4" id="KW-0378">Hydrolase</keyword>
<dbReference type="SUPFAM" id="SSF55486">
    <property type="entry name" value="Metalloproteases ('zincins'), catalytic domain"/>
    <property type="match status" value="1"/>
</dbReference>
<evidence type="ECO:0000256" key="8">
    <source>
        <dbReference type="SAM" id="SignalP"/>
    </source>
</evidence>
<dbReference type="RefSeq" id="WP_344048758.1">
    <property type="nucleotide sequence ID" value="NZ_BAAAPB010000008.1"/>
</dbReference>
<dbReference type="Gene3D" id="3.10.450.40">
    <property type="match status" value="1"/>
</dbReference>
<comment type="caution">
    <text evidence="12">The sequence shown here is derived from an EMBL/GenBank/DDBJ whole genome shotgun (WGS) entry which is preliminary data.</text>
</comment>
<keyword evidence="1" id="KW-0645">Protease</keyword>
<accession>A0ABN2S0D3</accession>
<dbReference type="InterPro" id="IPR050728">
    <property type="entry name" value="Zinc_Metalloprotease_M4"/>
</dbReference>
<dbReference type="InterPro" id="IPR013856">
    <property type="entry name" value="Peptidase_M4_domain"/>
</dbReference>
<dbReference type="PANTHER" id="PTHR33794">
    <property type="entry name" value="BACILLOLYSIN"/>
    <property type="match status" value="1"/>
</dbReference>
<evidence type="ECO:0000256" key="4">
    <source>
        <dbReference type="ARBA" id="ARBA00022801"/>
    </source>
</evidence>
<evidence type="ECO:0000313" key="13">
    <source>
        <dbReference type="Proteomes" id="UP001500571"/>
    </source>
</evidence>
<reference evidence="12 13" key="1">
    <citation type="journal article" date="2019" name="Int. J. Syst. Evol. Microbiol.">
        <title>The Global Catalogue of Microorganisms (GCM) 10K type strain sequencing project: providing services to taxonomists for standard genome sequencing and annotation.</title>
        <authorList>
            <consortium name="The Broad Institute Genomics Platform"/>
            <consortium name="The Broad Institute Genome Sequencing Center for Infectious Disease"/>
            <person name="Wu L."/>
            <person name="Ma J."/>
        </authorList>
    </citation>
    <scope>NUCLEOTIDE SEQUENCE [LARGE SCALE GENOMIC DNA]</scope>
    <source>
        <strain evidence="12 13">JCM 15309</strain>
    </source>
</reference>
<dbReference type="Proteomes" id="UP001500571">
    <property type="component" value="Unassembled WGS sequence"/>
</dbReference>
<dbReference type="Pfam" id="PF02868">
    <property type="entry name" value="Peptidase_M4_C"/>
    <property type="match status" value="1"/>
</dbReference>
<dbReference type="Gene3D" id="1.10.390.10">
    <property type="entry name" value="Neutral Protease Domain 2"/>
    <property type="match status" value="1"/>
</dbReference>
<evidence type="ECO:0000256" key="6">
    <source>
        <dbReference type="ARBA" id="ARBA00023049"/>
    </source>
</evidence>
<evidence type="ECO:0000256" key="1">
    <source>
        <dbReference type="ARBA" id="ARBA00022670"/>
    </source>
</evidence>
<protein>
    <submittedName>
        <fullName evidence="12">M4 family metallopeptidase</fullName>
    </submittedName>
</protein>
<dbReference type="Gene3D" id="3.10.170.10">
    <property type="match status" value="1"/>
</dbReference>
<dbReference type="Gene3D" id="2.60.40.10">
    <property type="entry name" value="Immunoglobulins"/>
    <property type="match status" value="1"/>
</dbReference>
<dbReference type="SUPFAM" id="SSF49313">
    <property type="entry name" value="Cadherin-like"/>
    <property type="match status" value="1"/>
</dbReference>
<dbReference type="CDD" id="cd09597">
    <property type="entry name" value="M4_TLP"/>
    <property type="match status" value="1"/>
</dbReference>
<dbReference type="PANTHER" id="PTHR33794:SF1">
    <property type="entry name" value="BACILLOLYSIN"/>
    <property type="match status" value="1"/>
</dbReference>
<organism evidence="12 13">
    <name type="scientific">Nocardioides panacihumi</name>
    <dbReference type="NCBI Taxonomy" id="400774"/>
    <lineage>
        <taxon>Bacteria</taxon>
        <taxon>Bacillati</taxon>
        <taxon>Actinomycetota</taxon>
        <taxon>Actinomycetes</taxon>
        <taxon>Propionibacteriales</taxon>
        <taxon>Nocardioidaceae</taxon>
        <taxon>Nocardioides</taxon>
    </lineage>
</organism>
<dbReference type="Pfam" id="PF07504">
    <property type="entry name" value="FTP"/>
    <property type="match status" value="1"/>
</dbReference>
<evidence type="ECO:0000259" key="10">
    <source>
        <dbReference type="Pfam" id="PF02868"/>
    </source>
</evidence>
<feature type="chain" id="PRO_5046609293" evidence="8">
    <location>
        <begin position="27"/>
        <end position="774"/>
    </location>
</feature>
<evidence type="ECO:0000256" key="5">
    <source>
        <dbReference type="ARBA" id="ARBA00022833"/>
    </source>
</evidence>
<name>A0ABN2S0D3_9ACTN</name>
<evidence type="ECO:0000256" key="3">
    <source>
        <dbReference type="ARBA" id="ARBA00022729"/>
    </source>
</evidence>
<evidence type="ECO:0000256" key="2">
    <source>
        <dbReference type="ARBA" id="ARBA00022723"/>
    </source>
</evidence>
<evidence type="ECO:0000256" key="7">
    <source>
        <dbReference type="SAM" id="MobiDB-lite"/>
    </source>
</evidence>
<keyword evidence="2" id="KW-0479">Metal-binding</keyword>
<sequence length="774" mass="78699">MNPRIVSGLTLALVSAAWLAPNGVQAAPATAGKSATSHHTPPSAGKSGDHGRSAAAKGAGNFVASRPARLHLSKQDVAQQGTVYSSHGINYVSYGRAYRGLEVVGGDFVVATDDAGQVLSTSVAQTAPTDLASTTPSVSEAAARRTSADQVDHATLGGTRLVVFQDESTSHLAYETVAAGTRGGAPSRLSVYVDAHSGKVLGTREHVVHGTGSGTYNGPKPVTFGTTLSGSTYSMKDPAATNLSCQDAANNTTFTQSTDSGWGGGAATDRETACVDALFAADKEVGMLSAWDGRNGPDGNGGAWPIRIGDQEENAYYDGTQVQVGYDDSGAWISSIDVVAHEMGHGVDDHTPGGISGKGTQEFVADTFGAATEWYANEAAPYDTPDFTVGEEVNLGGAPIRYMYNPSLAGDSNCYSSSTPNAEVHAAAGPGNHWFYLLAEGTNPTNGQPTSPTCNSSTITGIGIQKAEQIMYNAMLLKTTTSSYLKYRTWTLTAAKNLYGTTTCSEFNAVKAAWNAVSVPAQTGDPTCTPGGGTGTVTVTNPGNKSGTVGTPISSFTLSASGGTAPYTWSATGLPAGVTLSSSGTVSGTPTAAGTYSVIASATDSKGAAGTTSFTFTVSGGGTGSCSGNKLTNPGFESGSTGWTASTGVIDSSTGAPAHSGSYKAWMDGYGTTHTDTLSQSVTIPAGCAATLSFWLYVSSSETTTTSAYDTLTVKAGSTTLATYSNLNKGSGYVQKSINVGSLAGTTFTLTFTGAEDSSLQTSFLVDDTAVTLG</sequence>
<dbReference type="InterPro" id="IPR011096">
    <property type="entry name" value="FTP_domain"/>
</dbReference>
<dbReference type="InterPro" id="IPR027268">
    <property type="entry name" value="Peptidase_M4/M1_CTD_sf"/>
</dbReference>
<dbReference type="EMBL" id="BAAAPB010000008">
    <property type="protein sequence ID" value="GAA1978165.1"/>
    <property type="molecule type" value="Genomic_DNA"/>
</dbReference>
<dbReference type="InterPro" id="IPR008979">
    <property type="entry name" value="Galactose-bd-like_sf"/>
</dbReference>
<dbReference type="Pfam" id="PF05345">
    <property type="entry name" value="He_PIG"/>
    <property type="match status" value="1"/>
</dbReference>
<gene>
    <name evidence="12" type="ORF">GCM10009798_44250</name>
</gene>
<proteinExistence type="predicted"/>
<keyword evidence="5" id="KW-0862">Zinc</keyword>
<dbReference type="Gene3D" id="2.60.120.260">
    <property type="entry name" value="Galactose-binding domain-like"/>
    <property type="match status" value="1"/>
</dbReference>
<keyword evidence="13" id="KW-1185">Reference proteome</keyword>
<feature type="region of interest" description="Disordered" evidence="7">
    <location>
        <begin position="29"/>
        <end position="57"/>
    </location>
</feature>
<dbReference type="InterPro" id="IPR013783">
    <property type="entry name" value="Ig-like_fold"/>
</dbReference>